<dbReference type="Proteomes" id="UP001209878">
    <property type="component" value="Unassembled WGS sequence"/>
</dbReference>
<evidence type="ECO:0000313" key="3">
    <source>
        <dbReference type="Proteomes" id="UP001209878"/>
    </source>
</evidence>
<evidence type="ECO:0000313" key="2">
    <source>
        <dbReference type="EMBL" id="KAK2181914.1"/>
    </source>
</evidence>
<proteinExistence type="predicted"/>
<dbReference type="AlphaFoldDB" id="A0AAD9NVW9"/>
<protein>
    <submittedName>
        <fullName evidence="2">Uncharacterized protein</fullName>
    </submittedName>
</protein>
<dbReference type="PANTHER" id="PTHR47824">
    <property type="entry name" value="UBIQUITIN-LIKE DOMAIN-CONTAINING PROTEIN"/>
    <property type="match status" value="1"/>
</dbReference>
<reference evidence="2" key="1">
    <citation type="journal article" date="2023" name="Mol. Biol. Evol.">
        <title>Third-Generation Sequencing Reveals the Adaptive Role of the Epigenome in Three Deep-Sea Polychaetes.</title>
        <authorList>
            <person name="Perez M."/>
            <person name="Aroh O."/>
            <person name="Sun Y."/>
            <person name="Lan Y."/>
            <person name="Juniper S.K."/>
            <person name="Young C.R."/>
            <person name="Angers B."/>
            <person name="Qian P.Y."/>
        </authorList>
    </citation>
    <scope>NUCLEOTIDE SEQUENCE</scope>
    <source>
        <strain evidence="2">R07B-5</strain>
    </source>
</reference>
<organism evidence="2 3">
    <name type="scientific">Ridgeia piscesae</name>
    <name type="common">Tubeworm</name>
    <dbReference type="NCBI Taxonomy" id="27915"/>
    <lineage>
        <taxon>Eukaryota</taxon>
        <taxon>Metazoa</taxon>
        <taxon>Spiralia</taxon>
        <taxon>Lophotrochozoa</taxon>
        <taxon>Annelida</taxon>
        <taxon>Polychaeta</taxon>
        <taxon>Sedentaria</taxon>
        <taxon>Canalipalpata</taxon>
        <taxon>Sabellida</taxon>
        <taxon>Siboglinidae</taxon>
        <taxon>Ridgeia</taxon>
    </lineage>
</organism>
<comment type="caution">
    <text evidence="2">The sequence shown here is derived from an EMBL/GenBank/DDBJ whole genome shotgun (WGS) entry which is preliminary data.</text>
</comment>
<gene>
    <name evidence="2" type="ORF">NP493_376g00013</name>
</gene>
<sequence>MSRRQSDIVRRMFDHLQRDDSFEEIPAPRLRHPSRCYSPPSDPATPEPPNYGFLPAHVYKPHIPKRESGQPVMGKHSCPVNHTADFGYLMSMAHQLGANQRHKSKSIQLAGDLLEVVITLDTTESKASLIADIQATIPMLVKRLFGDLPQLRLSVLGHGDYDTRPYVMRLLDFTDNASHGVRVYGVQLYADGGADQFWSYLAMATGGKHIDIGPHESLVTTAIMAICYKEAGAEHLLEYTADVLAQQNQMGHEQYDTACAMFSTLSLDTPSKRPTRAPHLCVPEQLTPPPKDVAWQECYEVLLRQIREQLSWTTVGDSRHALIMIGDSRPLGLTQDREGDASGIHIYAVQIFSSDETDHFWCHLAGNGEDGMHLQLGDMGELLDNVISKHAAGAQSVFGQLSGSSSSGGAHPDVTPHRVLGDQKHRRCSNSYVENKIRREEVVPRFVLQFSAEWSLWYAAMIATPLNVNLTVWKPRRGGRVGYRNADSRILAQLDRVIERGCTVHLRRMLVTQPVTCDDKELQELTSGG</sequence>
<keyword evidence="3" id="KW-1185">Reference proteome</keyword>
<name>A0AAD9NVW9_RIDPI</name>
<accession>A0AAD9NVW9</accession>
<feature type="region of interest" description="Disordered" evidence="1">
    <location>
        <begin position="23"/>
        <end position="48"/>
    </location>
</feature>
<evidence type="ECO:0000256" key="1">
    <source>
        <dbReference type="SAM" id="MobiDB-lite"/>
    </source>
</evidence>
<dbReference type="EMBL" id="JAODUO010000374">
    <property type="protein sequence ID" value="KAK2181914.1"/>
    <property type="molecule type" value="Genomic_DNA"/>
</dbReference>
<dbReference type="PANTHER" id="PTHR47824:SF3">
    <property type="entry name" value="UBIQUITIN-LIKE DOMAIN-CONTAINING PROTEIN"/>
    <property type="match status" value="1"/>
</dbReference>